<protein>
    <submittedName>
        <fullName evidence="1">Uncharacterized protein</fullName>
    </submittedName>
</protein>
<reference evidence="1" key="1">
    <citation type="submission" date="2022-07" db="EMBL/GenBank/DDBJ databases">
        <title>Genome Sequence of Phlebia brevispora.</title>
        <authorList>
            <person name="Buettner E."/>
        </authorList>
    </citation>
    <scope>NUCLEOTIDE SEQUENCE</scope>
    <source>
        <strain evidence="1">MPL23</strain>
    </source>
</reference>
<gene>
    <name evidence="1" type="ORF">NM688_g2267</name>
</gene>
<accession>A0ACC1T8W2</accession>
<evidence type="ECO:0000313" key="1">
    <source>
        <dbReference type="EMBL" id="KAJ3556010.1"/>
    </source>
</evidence>
<keyword evidence="2" id="KW-1185">Reference proteome</keyword>
<sequence>MPPLPVEILGYILELIASRRPRKYNWADIGLYSKEEREGKDALLVCSTLSRSWRTLVLPYLFHTVAMYFDPRLECSAGFPPSRLYRSLRDFLAFMDSAPVIRHIVQELRLAFGCQNALAKPKGSLACDTVSLVKILHRLPRLRVLELQDVSLNCAEVSALADIGPPLSLDRLYYGMRPGTGSDAHCDELFPLLHAFSEVRELHLDGFNLVQRGETPPPPYLKVKDLTLLSLGGIENLVPMLLSTPTVLCGSMHRLALCYIEHEDLNPLRGLLGAVAPHLSCLGLCLSKVINNQKYSGREHALFVISEGSRNYILADSLDLLSDLARCESLERITFEVALVPLRSPINDRACAALAHIFSLVRDCPIRRIILRLRVYGESRALAKMSSAVIPTREVEAILLQISSLKDLTVLLLPRPSDADNAYLFETAIVSLFPTMAQKKMLRR</sequence>
<comment type="caution">
    <text evidence="1">The sequence shown here is derived from an EMBL/GenBank/DDBJ whole genome shotgun (WGS) entry which is preliminary data.</text>
</comment>
<dbReference type="EMBL" id="JANHOG010000279">
    <property type="protein sequence ID" value="KAJ3556010.1"/>
    <property type="molecule type" value="Genomic_DNA"/>
</dbReference>
<evidence type="ECO:0000313" key="2">
    <source>
        <dbReference type="Proteomes" id="UP001148662"/>
    </source>
</evidence>
<name>A0ACC1T8W2_9APHY</name>
<organism evidence="1 2">
    <name type="scientific">Phlebia brevispora</name>
    <dbReference type="NCBI Taxonomy" id="194682"/>
    <lineage>
        <taxon>Eukaryota</taxon>
        <taxon>Fungi</taxon>
        <taxon>Dikarya</taxon>
        <taxon>Basidiomycota</taxon>
        <taxon>Agaricomycotina</taxon>
        <taxon>Agaricomycetes</taxon>
        <taxon>Polyporales</taxon>
        <taxon>Meruliaceae</taxon>
        <taxon>Phlebia</taxon>
    </lineage>
</organism>
<dbReference type="Proteomes" id="UP001148662">
    <property type="component" value="Unassembled WGS sequence"/>
</dbReference>
<proteinExistence type="predicted"/>